<comment type="similarity">
    <text evidence="1">Belongs to the BlaI transcriptional regulatory family.</text>
</comment>
<sequence>MKFPETEQKVMEVLWDKNILDENGEITAKELSDILIGKYGWSKASCYVYFSRLLKKEMITRRYPNYTIKALVEEEELAQPIIDSLIKDTYKGSAIKLFCAFLDNDNLSSEDIEVMKELISDYKPKKKQKSKKSGR</sequence>
<keyword evidence="3" id="KW-0238">DNA-binding</keyword>
<evidence type="ECO:0000313" key="5">
    <source>
        <dbReference type="EMBL" id="MFC4804765.1"/>
    </source>
</evidence>
<protein>
    <submittedName>
        <fullName evidence="5">BlaI/MecI/CopY family transcriptional regulator</fullName>
    </submittedName>
</protein>
<accession>A0ABV9QLW8</accession>
<dbReference type="Pfam" id="PF03965">
    <property type="entry name" value="Penicillinase_R"/>
    <property type="match status" value="1"/>
</dbReference>
<reference evidence="6" key="1">
    <citation type="journal article" date="2019" name="Int. J. Syst. Evol. Microbiol.">
        <title>The Global Catalogue of Microorganisms (GCM) 10K type strain sequencing project: providing services to taxonomists for standard genome sequencing and annotation.</title>
        <authorList>
            <consortium name="The Broad Institute Genomics Platform"/>
            <consortium name="The Broad Institute Genome Sequencing Center for Infectious Disease"/>
            <person name="Wu L."/>
            <person name="Ma J."/>
        </authorList>
    </citation>
    <scope>NUCLEOTIDE SEQUENCE [LARGE SCALE GENOMIC DNA]</scope>
    <source>
        <strain evidence="6">CCUG 46385</strain>
    </source>
</reference>
<comment type="caution">
    <text evidence="5">The sequence shown here is derived from an EMBL/GenBank/DDBJ whole genome shotgun (WGS) entry which is preliminary data.</text>
</comment>
<keyword evidence="4" id="KW-0804">Transcription</keyword>
<evidence type="ECO:0000313" key="6">
    <source>
        <dbReference type="Proteomes" id="UP001595916"/>
    </source>
</evidence>
<evidence type="ECO:0000256" key="1">
    <source>
        <dbReference type="ARBA" id="ARBA00011046"/>
    </source>
</evidence>
<dbReference type="SUPFAM" id="SSF46785">
    <property type="entry name" value="Winged helix' DNA-binding domain"/>
    <property type="match status" value="1"/>
</dbReference>
<organism evidence="5 6">
    <name type="scientific">Filifactor villosus</name>
    <dbReference type="NCBI Taxonomy" id="29374"/>
    <lineage>
        <taxon>Bacteria</taxon>
        <taxon>Bacillati</taxon>
        <taxon>Bacillota</taxon>
        <taxon>Clostridia</taxon>
        <taxon>Peptostreptococcales</taxon>
        <taxon>Filifactoraceae</taxon>
        <taxon>Filifactor</taxon>
    </lineage>
</organism>
<proteinExistence type="inferred from homology"/>
<dbReference type="Gene3D" id="1.10.10.10">
    <property type="entry name" value="Winged helix-like DNA-binding domain superfamily/Winged helix DNA-binding domain"/>
    <property type="match status" value="1"/>
</dbReference>
<dbReference type="EMBL" id="JBHSHL010000022">
    <property type="protein sequence ID" value="MFC4804765.1"/>
    <property type="molecule type" value="Genomic_DNA"/>
</dbReference>
<dbReference type="InterPro" id="IPR036388">
    <property type="entry name" value="WH-like_DNA-bd_sf"/>
</dbReference>
<evidence type="ECO:0000256" key="3">
    <source>
        <dbReference type="ARBA" id="ARBA00023125"/>
    </source>
</evidence>
<keyword evidence="6" id="KW-1185">Reference proteome</keyword>
<evidence type="ECO:0000256" key="2">
    <source>
        <dbReference type="ARBA" id="ARBA00023015"/>
    </source>
</evidence>
<keyword evidence="2" id="KW-0805">Transcription regulation</keyword>
<dbReference type="InterPro" id="IPR036390">
    <property type="entry name" value="WH_DNA-bd_sf"/>
</dbReference>
<dbReference type="Proteomes" id="UP001595916">
    <property type="component" value="Unassembled WGS sequence"/>
</dbReference>
<dbReference type="InterPro" id="IPR005650">
    <property type="entry name" value="BlaI_family"/>
</dbReference>
<name>A0ABV9QLW8_9FIRM</name>
<gene>
    <name evidence="5" type="ORF">ACFO4R_06670</name>
</gene>
<dbReference type="RefSeq" id="WP_379788282.1">
    <property type="nucleotide sequence ID" value="NZ_JBHSHL010000022.1"/>
</dbReference>
<evidence type="ECO:0000256" key="4">
    <source>
        <dbReference type="ARBA" id="ARBA00023163"/>
    </source>
</evidence>
<dbReference type="Gene3D" id="1.10.4040.10">
    <property type="entry name" value="Penicillinase repressor domain"/>
    <property type="match status" value="1"/>
</dbReference>